<gene>
    <name evidence="2" type="ORF">EII10_08915</name>
</gene>
<dbReference type="AlphaFoldDB" id="A0A3P1V5K5"/>
<dbReference type="EMBL" id="RQZC01000015">
    <property type="protein sequence ID" value="RRD28595.1"/>
    <property type="molecule type" value="Genomic_DNA"/>
</dbReference>
<dbReference type="OrthoDB" id="3255424at2"/>
<reference evidence="2 3" key="1">
    <citation type="submission" date="2018-11" db="EMBL/GenBank/DDBJ databases">
        <title>Genomes From Bacteria Associated with the Canine Oral Cavity: a Test Case for Automated Genome-Based Taxonomic Assignment.</title>
        <authorList>
            <person name="Coil D.A."/>
            <person name="Jospin G."/>
            <person name="Darling A.E."/>
            <person name="Wallis C."/>
            <person name="Davis I.J."/>
            <person name="Harris S."/>
            <person name="Eisen J.A."/>
            <person name="Holcombe L.J."/>
            <person name="O'Flynn C."/>
        </authorList>
    </citation>
    <scope>NUCLEOTIDE SEQUENCE [LARGE SCALE GENOMIC DNA]</scope>
    <source>
        <strain evidence="2 3">OH5050</strain>
    </source>
</reference>
<dbReference type="Proteomes" id="UP000271272">
    <property type="component" value="Unassembled WGS sequence"/>
</dbReference>
<feature type="transmembrane region" description="Helical" evidence="1">
    <location>
        <begin position="254"/>
        <end position="274"/>
    </location>
</feature>
<proteinExistence type="predicted"/>
<name>A0A3P1V5K5_9ACTO</name>
<evidence type="ECO:0000313" key="3">
    <source>
        <dbReference type="Proteomes" id="UP000271272"/>
    </source>
</evidence>
<sequence>MMMTVCWAFIAVSVDVIRRSEIRRELNSDALSIIPNYVELFKGLDGAGRAEASSGLLTLLAGVATVALALGGLTWRKQDLPDNARMHDAWLRRVVDTSVREFAAVLLMAALCGAYGFIVVCYGFLVGAHGWRGLGLPFFIILLALYVVVATLPAFIPKSDAGQISGYASVLIEIVNLAEWRYRDQRDGAIVEGGEEIGGWYSRLCGWLRGVVAFFCRGCSGLRGLVGKFAGFIAATMVAVPATALIYGGVKCKWVPIVVLVFLFGLVLLLEWAVWQAVIMRVQVISGGRVSFDVVFLSMLYSVVSLLIWVLCVVLIVRDWRGLMSLLVLFVWWLCRVLMALSLKPWAEEDRRGRRWLEETVGLRSEVDYRLDQVLLKDKARLDLYSQEGARIPDELAAVADLVAPKSYVMRRSSESESLREYLSDIVGLSLPSMLVRRDALPQSTKPFVMPRGGSGKRR</sequence>
<comment type="caution">
    <text evidence="2">The sequence shown here is derived from an EMBL/GenBank/DDBJ whole genome shotgun (WGS) entry which is preliminary data.</text>
</comment>
<feature type="transmembrane region" description="Helical" evidence="1">
    <location>
        <begin position="323"/>
        <end position="343"/>
    </location>
</feature>
<protein>
    <submittedName>
        <fullName evidence="2">Uncharacterized protein</fullName>
    </submittedName>
</protein>
<keyword evidence="1" id="KW-0472">Membrane</keyword>
<keyword evidence="1" id="KW-0812">Transmembrane</keyword>
<accession>A0A3P1V5K5</accession>
<feature type="transmembrane region" description="Helical" evidence="1">
    <location>
        <begin position="294"/>
        <end position="317"/>
    </location>
</feature>
<organism evidence="2 3">
    <name type="scientific">Actinomyces bowdenii</name>
    <dbReference type="NCBI Taxonomy" id="131109"/>
    <lineage>
        <taxon>Bacteria</taxon>
        <taxon>Bacillati</taxon>
        <taxon>Actinomycetota</taxon>
        <taxon>Actinomycetes</taxon>
        <taxon>Actinomycetales</taxon>
        <taxon>Actinomycetaceae</taxon>
        <taxon>Actinomyces</taxon>
    </lineage>
</organism>
<keyword evidence="1" id="KW-1133">Transmembrane helix</keyword>
<keyword evidence="3" id="KW-1185">Reference proteome</keyword>
<feature type="transmembrane region" description="Helical" evidence="1">
    <location>
        <begin position="229"/>
        <end position="248"/>
    </location>
</feature>
<feature type="transmembrane region" description="Helical" evidence="1">
    <location>
        <begin position="137"/>
        <end position="156"/>
    </location>
</feature>
<feature type="transmembrane region" description="Helical" evidence="1">
    <location>
        <begin position="56"/>
        <end position="75"/>
    </location>
</feature>
<evidence type="ECO:0000313" key="2">
    <source>
        <dbReference type="EMBL" id="RRD28595.1"/>
    </source>
</evidence>
<dbReference type="RefSeq" id="WP_124934159.1">
    <property type="nucleotide sequence ID" value="NZ_RQZC01000015.1"/>
</dbReference>
<evidence type="ECO:0000256" key="1">
    <source>
        <dbReference type="SAM" id="Phobius"/>
    </source>
</evidence>
<feature type="transmembrane region" description="Helical" evidence="1">
    <location>
        <begin position="102"/>
        <end position="125"/>
    </location>
</feature>